<name>A0A6J7P2S6_9ZZZZ</name>
<gene>
    <name evidence="2" type="ORF">UFOPK3957_01473</name>
</gene>
<dbReference type="EMBL" id="CAFBOM010000273">
    <property type="protein sequence ID" value="CAB4999248.1"/>
    <property type="molecule type" value="Genomic_DNA"/>
</dbReference>
<dbReference type="AlphaFoldDB" id="A0A6J7P2S6"/>
<sequence length="98" mass="10834">MSDRSDPIASERPPSLHFDEDEFVVTLDDEIDLPPPLVSKELQRNAAGVIEPTLEDFGRDPGLKDRAPRNMGDKGLGVTNAEKEAHEPGVEEIQLRCL</sequence>
<organism evidence="2">
    <name type="scientific">freshwater metagenome</name>
    <dbReference type="NCBI Taxonomy" id="449393"/>
    <lineage>
        <taxon>unclassified sequences</taxon>
        <taxon>metagenomes</taxon>
        <taxon>ecological metagenomes</taxon>
    </lineage>
</organism>
<feature type="region of interest" description="Disordered" evidence="1">
    <location>
        <begin position="52"/>
        <end position="98"/>
    </location>
</feature>
<evidence type="ECO:0000256" key="1">
    <source>
        <dbReference type="SAM" id="MobiDB-lite"/>
    </source>
</evidence>
<proteinExistence type="predicted"/>
<accession>A0A6J7P2S6</accession>
<feature type="compositionally biased region" description="Basic and acidic residues" evidence="1">
    <location>
        <begin position="56"/>
        <end position="72"/>
    </location>
</feature>
<protein>
    <submittedName>
        <fullName evidence="2">Unannotated protein</fullName>
    </submittedName>
</protein>
<evidence type="ECO:0000313" key="2">
    <source>
        <dbReference type="EMBL" id="CAB4999248.1"/>
    </source>
</evidence>
<reference evidence="2" key="1">
    <citation type="submission" date="2020-05" db="EMBL/GenBank/DDBJ databases">
        <authorList>
            <person name="Chiriac C."/>
            <person name="Salcher M."/>
            <person name="Ghai R."/>
            <person name="Kavagutti S V."/>
        </authorList>
    </citation>
    <scope>NUCLEOTIDE SEQUENCE</scope>
</reference>